<name>A0A7S0LCX1_9EUKA</name>
<evidence type="ECO:0008006" key="3">
    <source>
        <dbReference type="Google" id="ProtNLM"/>
    </source>
</evidence>
<proteinExistence type="predicted"/>
<dbReference type="Gene3D" id="3.30.530.20">
    <property type="match status" value="1"/>
</dbReference>
<gene>
    <name evidence="2" type="ORF">CPEL01642_LOCUS9776</name>
</gene>
<dbReference type="EMBL" id="HBEY01020411">
    <property type="protein sequence ID" value="CAD8606441.1"/>
    <property type="molecule type" value="Transcribed_RNA"/>
</dbReference>
<organism evidence="2">
    <name type="scientific">Coccolithus braarudii</name>
    <dbReference type="NCBI Taxonomy" id="221442"/>
    <lineage>
        <taxon>Eukaryota</taxon>
        <taxon>Haptista</taxon>
        <taxon>Haptophyta</taxon>
        <taxon>Prymnesiophyceae</taxon>
        <taxon>Coccolithales</taxon>
        <taxon>Coccolithaceae</taxon>
        <taxon>Coccolithus</taxon>
    </lineage>
</organism>
<evidence type="ECO:0000313" key="2">
    <source>
        <dbReference type="EMBL" id="CAD8606441.1"/>
    </source>
</evidence>
<sequence length="290" mass="31507">MKTFASLRTANKEHAQPPDWSLSEGARRNSLVSFAEKYDGLSPEVASPKPELVSRRSLTAVTGDASKLNEIKGAMTDLLNTFDEITDMSATKGSDGIYGKYAVTPAGDFFLLNKAEEVQCPASKALDLLWDHSAVTVAKLWKDLIDHCDVKAELSPFQRLLHVCYSRPTLGIAQNTSARDTAVIATKSAHGNLPMITYSSVHTTLIPEQEGYVRGEAKVFGIVVKPLTDKTCSLFLGCEFAMHGGFDEPYAKCLMKCSGIDKAAARNCSLDANKALKRIKTVLELQSGSK</sequence>
<dbReference type="SUPFAM" id="SSF55961">
    <property type="entry name" value="Bet v1-like"/>
    <property type="match status" value="1"/>
</dbReference>
<protein>
    <recommendedName>
        <fullName evidence="3">START domain-containing protein</fullName>
    </recommendedName>
</protein>
<feature type="region of interest" description="Disordered" evidence="1">
    <location>
        <begin position="1"/>
        <end position="23"/>
    </location>
</feature>
<reference evidence="2" key="1">
    <citation type="submission" date="2021-01" db="EMBL/GenBank/DDBJ databases">
        <authorList>
            <person name="Corre E."/>
            <person name="Pelletier E."/>
            <person name="Niang G."/>
            <person name="Scheremetjew M."/>
            <person name="Finn R."/>
            <person name="Kale V."/>
            <person name="Holt S."/>
            <person name="Cochrane G."/>
            <person name="Meng A."/>
            <person name="Brown T."/>
            <person name="Cohen L."/>
        </authorList>
    </citation>
    <scope>NUCLEOTIDE SEQUENCE</scope>
    <source>
        <strain evidence="2">PLY182g</strain>
    </source>
</reference>
<evidence type="ECO:0000256" key="1">
    <source>
        <dbReference type="SAM" id="MobiDB-lite"/>
    </source>
</evidence>
<dbReference type="AlphaFoldDB" id="A0A7S0LCX1"/>
<accession>A0A7S0LCX1</accession>
<dbReference type="InterPro" id="IPR023393">
    <property type="entry name" value="START-like_dom_sf"/>
</dbReference>